<accession>A0A1D2AI05</accession>
<protein>
    <submittedName>
        <fullName evidence="1">Uncharacterized protein</fullName>
    </submittedName>
</protein>
<feature type="non-terminal residue" evidence="1">
    <location>
        <position position="1"/>
    </location>
</feature>
<proteinExistence type="predicted"/>
<dbReference type="EMBL" id="GETE01001247">
    <property type="protein sequence ID" value="JAT78721.1"/>
    <property type="molecule type" value="Transcribed_RNA"/>
</dbReference>
<reference evidence="1" key="1">
    <citation type="submission" date="2016-07" db="EMBL/GenBank/DDBJ databases">
        <title>Salivary Glands transcriptome analysis on engorged females of Ornithodoros brasiliensis (Acari:Argasidae).</title>
        <authorList>
            <person name="Simons S.M."/>
            <person name="Carvalho E."/>
            <person name="Junqueira-de-Azevedo I."/>
            <person name="Ho P.L."/>
            <person name="Giovanni D."/>
            <person name="Mendonca R."/>
            <person name="Onofrio V."/>
            <person name="Landulfo G."/>
            <person name="Ramirez D."/>
            <person name="Barros-Battesti D."/>
        </authorList>
    </citation>
    <scope>NUCLEOTIDE SEQUENCE</scope>
    <source>
        <strain evidence="1">Female</strain>
        <tissue evidence="1">Salivary gland</tissue>
    </source>
</reference>
<sequence>LYCVFRVNQSDWWCNSHGFPSINSYEKQDLDKIMETPGHFRAFWNLLIARKYQPEITTCFSKYYVSFFLRSSDESSKTRRSVRYDRTPKMDDLLEPVLGGTAIFMHCRMYMLEYIIFGIATSRKRNCDIGFRYGDWVNLVPVSRFHRKRKAFADCAQYTPSRMQFRQKYYDRSIRNLRIVGKSNFPNLS</sequence>
<name>A0A1D2AI05_ORNBR</name>
<dbReference type="AlphaFoldDB" id="A0A1D2AI05"/>
<organism evidence="1">
    <name type="scientific">Ornithodoros brasiliensis</name>
    <name type="common">Mouro tick</name>
    <dbReference type="NCBI Taxonomy" id="888526"/>
    <lineage>
        <taxon>Eukaryota</taxon>
        <taxon>Metazoa</taxon>
        <taxon>Ecdysozoa</taxon>
        <taxon>Arthropoda</taxon>
        <taxon>Chelicerata</taxon>
        <taxon>Arachnida</taxon>
        <taxon>Acari</taxon>
        <taxon>Parasitiformes</taxon>
        <taxon>Ixodida</taxon>
        <taxon>Ixodoidea</taxon>
        <taxon>Argasidae</taxon>
        <taxon>Ornithodorinae</taxon>
        <taxon>Ornithodoros</taxon>
    </lineage>
</organism>
<evidence type="ECO:0000313" key="1">
    <source>
        <dbReference type="EMBL" id="JAT78721.1"/>
    </source>
</evidence>